<keyword evidence="3" id="KW-1185">Reference proteome</keyword>
<accession>A0A518AJ75</accession>
<dbReference type="AlphaFoldDB" id="A0A518AJ75"/>
<feature type="region of interest" description="Disordered" evidence="1">
    <location>
        <begin position="44"/>
        <end position="84"/>
    </location>
</feature>
<dbReference type="EMBL" id="CP036278">
    <property type="protein sequence ID" value="QDU54788.1"/>
    <property type="molecule type" value="Genomic_DNA"/>
</dbReference>
<feature type="compositionally biased region" description="Acidic residues" evidence="1">
    <location>
        <begin position="55"/>
        <end position="84"/>
    </location>
</feature>
<evidence type="ECO:0000313" key="2">
    <source>
        <dbReference type="EMBL" id="QDU54788.1"/>
    </source>
</evidence>
<evidence type="ECO:0000313" key="3">
    <source>
        <dbReference type="Proteomes" id="UP000315750"/>
    </source>
</evidence>
<dbReference type="Proteomes" id="UP000315750">
    <property type="component" value="Chromosome"/>
</dbReference>
<evidence type="ECO:0000256" key="1">
    <source>
        <dbReference type="SAM" id="MobiDB-lite"/>
    </source>
</evidence>
<reference evidence="2 3" key="1">
    <citation type="submission" date="2019-02" db="EMBL/GenBank/DDBJ databases">
        <title>Deep-cultivation of Planctomycetes and their phenomic and genomic characterization uncovers novel biology.</title>
        <authorList>
            <person name="Wiegand S."/>
            <person name="Jogler M."/>
            <person name="Boedeker C."/>
            <person name="Pinto D."/>
            <person name="Vollmers J."/>
            <person name="Rivas-Marin E."/>
            <person name="Kohn T."/>
            <person name="Peeters S.H."/>
            <person name="Heuer A."/>
            <person name="Rast P."/>
            <person name="Oberbeckmann S."/>
            <person name="Bunk B."/>
            <person name="Jeske O."/>
            <person name="Meyerdierks A."/>
            <person name="Storesund J.E."/>
            <person name="Kallscheuer N."/>
            <person name="Luecker S."/>
            <person name="Lage O.M."/>
            <person name="Pohl T."/>
            <person name="Merkel B.J."/>
            <person name="Hornburger P."/>
            <person name="Mueller R.-W."/>
            <person name="Bruemmer F."/>
            <person name="Labrenz M."/>
            <person name="Spormann A.M."/>
            <person name="Op den Camp H."/>
            <person name="Overmann J."/>
            <person name="Amann R."/>
            <person name="Jetten M.S.M."/>
            <person name="Mascher T."/>
            <person name="Medema M.H."/>
            <person name="Devos D.P."/>
            <person name="Kaster A.-K."/>
            <person name="Ovreas L."/>
            <person name="Rohde M."/>
            <person name="Galperin M.Y."/>
            <person name="Jogler C."/>
        </authorList>
    </citation>
    <scope>NUCLEOTIDE SEQUENCE [LARGE SCALE GENOMIC DNA]</scope>
    <source>
        <strain evidence="2 3">Pan181</strain>
    </source>
</reference>
<protein>
    <submittedName>
        <fullName evidence="2">Uncharacterized protein</fullName>
    </submittedName>
</protein>
<gene>
    <name evidence="2" type="ORF">Pan181_09710</name>
</gene>
<sequence length="84" mass="8263">MRKFAFMFAVAGALVCGLGCSSDTVEKTEEAGAAAGEAIESAAGDAVEGAKEAAEAVEEGVSDMVDGAEDAADDAEEAVTGDSE</sequence>
<proteinExistence type="predicted"/>
<dbReference type="RefSeq" id="WP_145245717.1">
    <property type="nucleotide sequence ID" value="NZ_CP036278.1"/>
</dbReference>
<name>A0A518AJ75_9BACT</name>
<dbReference type="KEGG" id="amuc:Pan181_09710"/>
<organism evidence="2 3">
    <name type="scientific">Aeoliella mucimassa</name>
    <dbReference type="NCBI Taxonomy" id="2527972"/>
    <lineage>
        <taxon>Bacteria</taxon>
        <taxon>Pseudomonadati</taxon>
        <taxon>Planctomycetota</taxon>
        <taxon>Planctomycetia</taxon>
        <taxon>Pirellulales</taxon>
        <taxon>Lacipirellulaceae</taxon>
        <taxon>Aeoliella</taxon>
    </lineage>
</organism>